<dbReference type="Proteomes" id="UP000053558">
    <property type="component" value="Unassembled WGS sequence"/>
</dbReference>
<keyword evidence="2" id="KW-0547">Nucleotide-binding</keyword>
<evidence type="ECO:0000313" key="6">
    <source>
        <dbReference type="EMBL" id="EIW74485.1"/>
    </source>
</evidence>
<dbReference type="PANTHER" id="PTHR19375">
    <property type="entry name" value="HEAT SHOCK PROTEIN 70KDA"/>
    <property type="match status" value="1"/>
</dbReference>
<proteinExistence type="predicted"/>
<dbReference type="PROSITE" id="PS00297">
    <property type="entry name" value="HSP70_1"/>
    <property type="match status" value="1"/>
</dbReference>
<dbReference type="InterPro" id="IPR043129">
    <property type="entry name" value="ATPase_NBD"/>
</dbReference>
<comment type="subcellular location">
    <subcellularLocation>
        <location evidence="1">Nucleus</location>
    </subcellularLocation>
</comment>
<evidence type="ECO:0000256" key="5">
    <source>
        <dbReference type="SAM" id="MobiDB-lite"/>
    </source>
</evidence>
<dbReference type="eggNOG" id="KOG0100">
    <property type="taxonomic scope" value="Eukaryota"/>
</dbReference>
<reference evidence="7" key="1">
    <citation type="journal article" date="2012" name="Science">
        <title>The Paleozoic origin of enzymatic lignin decomposition reconstructed from 31 fungal genomes.</title>
        <authorList>
            <person name="Floudas D."/>
            <person name="Binder M."/>
            <person name="Riley R."/>
            <person name="Barry K."/>
            <person name="Blanchette R.A."/>
            <person name="Henrissat B."/>
            <person name="Martinez A.T."/>
            <person name="Otillar R."/>
            <person name="Spatafora J.W."/>
            <person name="Yadav J.S."/>
            <person name="Aerts A."/>
            <person name="Benoit I."/>
            <person name="Boyd A."/>
            <person name="Carlson A."/>
            <person name="Copeland A."/>
            <person name="Coutinho P.M."/>
            <person name="de Vries R.P."/>
            <person name="Ferreira P."/>
            <person name="Findley K."/>
            <person name="Foster B."/>
            <person name="Gaskell J."/>
            <person name="Glotzer D."/>
            <person name="Gorecki P."/>
            <person name="Heitman J."/>
            <person name="Hesse C."/>
            <person name="Hori C."/>
            <person name="Igarashi K."/>
            <person name="Jurgens J.A."/>
            <person name="Kallen N."/>
            <person name="Kersten P."/>
            <person name="Kohler A."/>
            <person name="Kuees U."/>
            <person name="Kumar T.K.A."/>
            <person name="Kuo A."/>
            <person name="LaButti K."/>
            <person name="Larrondo L.F."/>
            <person name="Lindquist E."/>
            <person name="Ling A."/>
            <person name="Lombard V."/>
            <person name="Lucas S."/>
            <person name="Lundell T."/>
            <person name="Martin R."/>
            <person name="McLaughlin D.J."/>
            <person name="Morgenstern I."/>
            <person name="Morin E."/>
            <person name="Murat C."/>
            <person name="Nagy L.G."/>
            <person name="Nolan M."/>
            <person name="Ohm R.A."/>
            <person name="Patyshakuliyeva A."/>
            <person name="Rokas A."/>
            <person name="Ruiz-Duenas F.J."/>
            <person name="Sabat G."/>
            <person name="Salamov A."/>
            <person name="Samejima M."/>
            <person name="Schmutz J."/>
            <person name="Slot J.C."/>
            <person name="St John F."/>
            <person name="Stenlid J."/>
            <person name="Sun H."/>
            <person name="Sun S."/>
            <person name="Syed K."/>
            <person name="Tsang A."/>
            <person name="Wiebenga A."/>
            <person name="Young D."/>
            <person name="Pisabarro A."/>
            <person name="Eastwood D.C."/>
            <person name="Martin F."/>
            <person name="Cullen D."/>
            <person name="Grigoriev I.V."/>
            <person name="Hibbett D.S."/>
        </authorList>
    </citation>
    <scope>NUCLEOTIDE SEQUENCE [LARGE SCALE GENOMIC DNA]</scope>
    <source>
        <strain evidence="7">RWD-64-598 SS2</strain>
    </source>
</reference>
<dbReference type="OrthoDB" id="2401965at2759"/>
<feature type="region of interest" description="Disordered" evidence="5">
    <location>
        <begin position="1"/>
        <end position="88"/>
    </location>
</feature>
<evidence type="ECO:0000256" key="1">
    <source>
        <dbReference type="ARBA" id="ARBA00004123"/>
    </source>
</evidence>
<dbReference type="InterPro" id="IPR013126">
    <property type="entry name" value="Hsp_70_fam"/>
</dbReference>
<dbReference type="GO" id="GO:0005634">
    <property type="term" value="C:nucleus"/>
    <property type="evidence" value="ECO:0007669"/>
    <property type="project" value="UniProtKB-SubCell"/>
</dbReference>
<dbReference type="Gene3D" id="3.30.420.40">
    <property type="match status" value="2"/>
</dbReference>
<gene>
    <name evidence="6" type="ORF">CONPUDRAFT_160186</name>
</gene>
<dbReference type="InterPro" id="IPR018181">
    <property type="entry name" value="Heat_shock_70_CS"/>
</dbReference>
<dbReference type="PRINTS" id="PR00301">
    <property type="entry name" value="HEATSHOCK70"/>
</dbReference>
<dbReference type="SUPFAM" id="SSF53067">
    <property type="entry name" value="Actin-like ATPase domain"/>
    <property type="match status" value="1"/>
</dbReference>
<organism evidence="6 7">
    <name type="scientific">Coniophora puteana (strain RWD-64-598)</name>
    <name type="common">Brown rot fungus</name>
    <dbReference type="NCBI Taxonomy" id="741705"/>
    <lineage>
        <taxon>Eukaryota</taxon>
        <taxon>Fungi</taxon>
        <taxon>Dikarya</taxon>
        <taxon>Basidiomycota</taxon>
        <taxon>Agaricomycotina</taxon>
        <taxon>Agaricomycetes</taxon>
        <taxon>Agaricomycetidae</taxon>
        <taxon>Boletales</taxon>
        <taxon>Coniophorineae</taxon>
        <taxon>Coniophoraceae</taxon>
        <taxon>Coniophora</taxon>
    </lineage>
</organism>
<dbReference type="KEGG" id="cput:CONPUDRAFT_160186"/>
<sequence>MASLPNADSSRPHNGSCAPPSNEDVTEGSRARPLTTGAEDDERRGRSTLLRPESSHCNLSARRPLTRGESNAVRALRGHGPPSERGKHAAAVTVVDASKNEYGTAVGIDLGTTYSCVGVQRGGHVEIIANDQRHRITPSWVGFTDDGRLIDGSAKNAFHTNPKNTVFNAKRLIGRKMDEADIKRDMKNWPFEVIKGGKPVISVDHKGNTREFTPEEASAMVLTKVKETAEAYLGEKVTHAVVTVPAYFNDAQLQATKDAGTITGLQVFRIISEPTPAAMAYGFNKKGGESQIIVYDLGGGTFDISLLSMASLRFWLPLVILTLVVKTSTTVCIEGLNSLSSFVHGLKSYPGDQSAMLTTISLS</sequence>
<evidence type="ECO:0000313" key="7">
    <source>
        <dbReference type="Proteomes" id="UP000053558"/>
    </source>
</evidence>
<dbReference type="PROSITE" id="PS00329">
    <property type="entry name" value="HSP70_2"/>
    <property type="match status" value="1"/>
</dbReference>
<name>R7SF27_CONPW</name>
<keyword evidence="4" id="KW-0539">Nucleus</keyword>
<dbReference type="GO" id="GO:0005524">
    <property type="term" value="F:ATP binding"/>
    <property type="evidence" value="ECO:0007669"/>
    <property type="project" value="UniProtKB-KW"/>
</dbReference>
<dbReference type="Pfam" id="PF00012">
    <property type="entry name" value="HSP70"/>
    <property type="match status" value="1"/>
</dbReference>
<dbReference type="FunFam" id="3.30.420.40:FF:000026">
    <property type="entry name" value="Heat shock protein 70"/>
    <property type="match status" value="1"/>
</dbReference>
<evidence type="ECO:0000256" key="2">
    <source>
        <dbReference type="ARBA" id="ARBA00022741"/>
    </source>
</evidence>
<dbReference type="RefSeq" id="XP_007775492.1">
    <property type="nucleotide sequence ID" value="XM_007777302.1"/>
</dbReference>
<keyword evidence="7" id="KW-1185">Reference proteome</keyword>
<dbReference type="FunFam" id="3.30.30.30:FF:000001">
    <property type="entry name" value="heat shock 70 kDa protein-like"/>
    <property type="match status" value="1"/>
</dbReference>
<dbReference type="GeneID" id="19204246"/>
<dbReference type="AlphaFoldDB" id="R7SF27"/>
<evidence type="ECO:0000256" key="4">
    <source>
        <dbReference type="ARBA" id="ARBA00023242"/>
    </source>
</evidence>
<keyword evidence="3" id="KW-0067">ATP-binding</keyword>
<accession>R7SF27</accession>
<feature type="compositionally biased region" description="Polar residues" evidence="5">
    <location>
        <begin position="1"/>
        <end position="13"/>
    </location>
</feature>
<dbReference type="GO" id="GO:0140662">
    <property type="term" value="F:ATP-dependent protein folding chaperone"/>
    <property type="evidence" value="ECO:0007669"/>
    <property type="project" value="InterPro"/>
</dbReference>
<dbReference type="EMBL" id="JH711592">
    <property type="protein sequence ID" value="EIW74485.1"/>
    <property type="molecule type" value="Genomic_DNA"/>
</dbReference>
<protein>
    <submittedName>
        <fullName evidence="6">HSP70-domain-containing protein</fullName>
    </submittedName>
</protein>
<evidence type="ECO:0000256" key="3">
    <source>
        <dbReference type="ARBA" id="ARBA00022840"/>
    </source>
</evidence>